<dbReference type="eggNOG" id="COG3279">
    <property type="taxonomic scope" value="Bacteria"/>
</dbReference>
<dbReference type="STRING" id="642492.Clole_3072"/>
<name>F2JNJ2_CELLD</name>
<dbReference type="InterPro" id="IPR007492">
    <property type="entry name" value="LytTR_DNA-bd_dom"/>
</dbReference>
<protein>
    <submittedName>
        <fullName evidence="2">Response regulator receiver protein</fullName>
    </submittedName>
</protein>
<dbReference type="EMBL" id="CP002582">
    <property type="protein sequence ID" value="ADZ84768.1"/>
    <property type="molecule type" value="Genomic_DNA"/>
</dbReference>
<dbReference type="InterPro" id="IPR046947">
    <property type="entry name" value="LytR-like"/>
</dbReference>
<organism evidence="2 3">
    <name type="scientific">Cellulosilyticum lentocellum (strain ATCC 49066 / DSM 5427 / NCIMB 11756 / RHM5)</name>
    <name type="common">Clostridium lentocellum</name>
    <dbReference type="NCBI Taxonomy" id="642492"/>
    <lineage>
        <taxon>Bacteria</taxon>
        <taxon>Bacillati</taxon>
        <taxon>Bacillota</taxon>
        <taxon>Clostridia</taxon>
        <taxon>Lachnospirales</taxon>
        <taxon>Cellulosilyticaceae</taxon>
        <taxon>Cellulosilyticum</taxon>
    </lineage>
</organism>
<sequence length="145" mass="17081">MKIIIEDVVEGEEETIIIRCHELDEALLQTIYGIKMQHQKIVGFDKGIIHMIIPNEIYYFEAVDNKIFIYCKEKVYESKLKLYEIENMYAHTDFFRASKSIILNLTKIKHLSPAFNGRFEALLDNDEKVIISRQFVPELKRKLGL</sequence>
<dbReference type="PROSITE" id="PS50930">
    <property type="entry name" value="HTH_LYTTR"/>
    <property type="match status" value="1"/>
</dbReference>
<gene>
    <name evidence="2" type="ordered locus">Clole_3072</name>
</gene>
<dbReference type="PANTHER" id="PTHR37299">
    <property type="entry name" value="TRANSCRIPTIONAL REGULATOR-RELATED"/>
    <property type="match status" value="1"/>
</dbReference>
<dbReference type="AlphaFoldDB" id="F2JNJ2"/>
<dbReference type="PANTHER" id="PTHR37299:SF4">
    <property type="entry name" value="TRANSCRIPTIONAL REGULATOR"/>
    <property type="match status" value="1"/>
</dbReference>
<dbReference type="Proteomes" id="UP000008467">
    <property type="component" value="Chromosome"/>
</dbReference>
<evidence type="ECO:0000259" key="1">
    <source>
        <dbReference type="PROSITE" id="PS50930"/>
    </source>
</evidence>
<dbReference type="GO" id="GO:0003677">
    <property type="term" value="F:DNA binding"/>
    <property type="evidence" value="ECO:0007669"/>
    <property type="project" value="InterPro"/>
</dbReference>
<feature type="domain" description="HTH LytTR-type" evidence="1">
    <location>
        <begin position="41"/>
        <end position="145"/>
    </location>
</feature>
<dbReference type="Gene3D" id="2.40.50.1020">
    <property type="entry name" value="LytTr DNA-binding domain"/>
    <property type="match status" value="1"/>
</dbReference>
<reference evidence="2 3" key="1">
    <citation type="journal article" date="2011" name="J. Bacteriol.">
        <title>Complete genome sequence of the cellulose-degrading bacterium Cellulosilyticum lentocellum.</title>
        <authorList>
            <consortium name="US DOE Joint Genome Institute"/>
            <person name="Miller D.A."/>
            <person name="Suen G."/>
            <person name="Bruce D."/>
            <person name="Copeland A."/>
            <person name="Cheng J.F."/>
            <person name="Detter C."/>
            <person name="Goodwin L.A."/>
            <person name="Han C.S."/>
            <person name="Hauser L.J."/>
            <person name="Land M.L."/>
            <person name="Lapidus A."/>
            <person name="Lucas S."/>
            <person name="Meincke L."/>
            <person name="Pitluck S."/>
            <person name="Tapia R."/>
            <person name="Teshima H."/>
            <person name="Woyke T."/>
            <person name="Fox B.G."/>
            <person name="Angert E.R."/>
            <person name="Currie C.R."/>
        </authorList>
    </citation>
    <scope>NUCLEOTIDE SEQUENCE [LARGE SCALE GENOMIC DNA]</scope>
    <source>
        <strain evidence="3">ATCC 49066 / DSM 5427 / NCIMB 11756 / RHM5</strain>
    </source>
</reference>
<evidence type="ECO:0000313" key="2">
    <source>
        <dbReference type="EMBL" id="ADZ84768.1"/>
    </source>
</evidence>
<dbReference type="SMART" id="SM00850">
    <property type="entry name" value="LytTR"/>
    <property type="match status" value="1"/>
</dbReference>
<dbReference type="RefSeq" id="WP_013658047.1">
    <property type="nucleotide sequence ID" value="NC_015275.1"/>
</dbReference>
<evidence type="ECO:0000313" key="3">
    <source>
        <dbReference type="Proteomes" id="UP000008467"/>
    </source>
</evidence>
<accession>F2JNJ2</accession>
<keyword evidence="3" id="KW-1185">Reference proteome</keyword>
<proteinExistence type="predicted"/>
<dbReference type="GO" id="GO:0000156">
    <property type="term" value="F:phosphorelay response regulator activity"/>
    <property type="evidence" value="ECO:0007669"/>
    <property type="project" value="InterPro"/>
</dbReference>
<dbReference type="KEGG" id="cle:Clole_3072"/>
<dbReference type="HOGENOM" id="CLU_106729_0_0_9"/>
<dbReference type="Pfam" id="PF04397">
    <property type="entry name" value="LytTR"/>
    <property type="match status" value="1"/>
</dbReference>